<dbReference type="PANTHER" id="PTHR47089:SF1">
    <property type="entry name" value="GUANOSINE ABC TRANSPORTER PERMEASE PROTEIN NUPP"/>
    <property type="match status" value="1"/>
</dbReference>
<protein>
    <submittedName>
        <fullName evidence="7">Unannotated protein</fullName>
    </submittedName>
</protein>
<evidence type="ECO:0000256" key="1">
    <source>
        <dbReference type="ARBA" id="ARBA00004651"/>
    </source>
</evidence>
<accession>A0A6J6FIV9</accession>
<sequence length="390" mass="41259">MKMISKAFSRIKLPLLAFVLAAFFGGILIALSDREVLPLIGSPWKFFTAALHSAGNAYLALFQGSIFDTNLVKEGSLLSGFYPLSETLLIATPLILTGLSVTLAFKAGLFNIGAQGQFIFGAIGASYIGFSFNFPPVIHVLLALITAIVFSAMWGGFVGLLKARTGAHEVIVTIMFNYIAGFFLFWLLKTKVFLRPGGLINPLAPPVHDSAKLPQFLGSDLRANAGIFIAILATYFVWWLLNRSTWGFRFRAVGANASAARTAGISVAFVTTTAMAVSGALAGLGGAIQVLGSEFALTTDVAGSFGFDAITVALLGRANPIGTVVAALLFGALRAGGLTMQANTQNPVDIVLVIQALIVLFISAPTLVKFIFRLRDLKTGSTVVSKGWNG</sequence>
<evidence type="ECO:0000313" key="7">
    <source>
        <dbReference type="EMBL" id="CAB4586924.1"/>
    </source>
</evidence>
<keyword evidence="5 6" id="KW-0472">Membrane</keyword>
<comment type="subcellular location">
    <subcellularLocation>
        <location evidence="1">Cell membrane</location>
        <topology evidence="1">Multi-pass membrane protein</topology>
    </subcellularLocation>
</comment>
<proteinExistence type="predicted"/>
<dbReference type="GO" id="GO:0005886">
    <property type="term" value="C:plasma membrane"/>
    <property type="evidence" value="ECO:0007669"/>
    <property type="project" value="UniProtKB-SubCell"/>
</dbReference>
<keyword evidence="4 6" id="KW-1133">Transmembrane helix</keyword>
<organism evidence="7">
    <name type="scientific">freshwater metagenome</name>
    <dbReference type="NCBI Taxonomy" id="449393"/>
    <lineage>
        <taxon>unclassified sequences</taxon>
        <taxon>metagenomes</taxon>
        <taxon>ecological metagenomes</taxon>
    </lineage>
</organism>
<dbReference type="AlphaFoldDB" id="A0A6J6FIV9"/>
<feature type="transmembrane region" description="Helical" evidence="6">
    <location>
        <begin position="321"/>
        <end position="338"/>
    </location>
</feature>
<feature type="transmembrane region" description="Helical" evidence="6">
    <location>
        <begin position="87"/>
        <end position="105"/>
    </location>
</feature>
<evidence type="ECO:0000256" key="4">
    <source>
        <dbReference type="ARBA" id="ARBA00022989"/>
    </source>
</evidence>
<dbReference type="EMBL" id="CAEZUA010000026">
    <property type="protein sequence ID" value="CAB4586924.1"/>
    <property type="molecule type" value="Genomic_DNA"/>
</dbReference>
<feature type="transmembrane region" description="Helical" evidence="6">
    <location>
        <begin position="170"/>
        <end position="188"/>
    </location>
</feature>
<feature type="transmembrane region" description="Helical" evidence="6">
    <location>
        <begin position="262"/>
        <end position="283"/>
    </location>
</feature>
<dbReference type="InterPro" id="IPR001851">
    <property type="entry name" value="ABC_transp_permease"/>
</dbReference>
<evidence type="ECO:0000256" key="2">
    <source>
        <dbReference type="ARBA" id="ARBA00022475"/>
    </source>
</evidence>
<name>A0A6J6FIV9_9ZZZZ</name>
<evidence type="ECO:0000256" key="3">
    <source>
        <dbReference type="ARBA" id="ARBA00022692"/>
    </source>
</evidence>
<gene>
    <name evidence="7" type="ORF">UFOPK1773_00557</name>
</gene>
<dbReference type="PANTHER" id="PTHR47089">
    <property type="entry name" value="ABC TRANSPORTER, PERMEASE PROTEIN"/>
    <property type="match status" value="1"/>
</dbReference>
<feature type="transmembrane region" description="Helical" evidence="6">
    <location>
        <begin position="223"/>
        <end position="241"/>
    </location>
</feature>
<feature type="transmembrane region" description="Helical" evidence="6">
    <location>
        <begin position="350"/>
        <end position="372"/>
    </location>
</feature>
<keyword evidence="3 6" id="KW-0812">Transmembrane</keyword>
<reference evidence="7" key="1">
    <citation type="submission" date="2020-05" db="EMBL/GenBank/DDBJ databases">
        <authorList>
            <person name="Chiriac C."/>
            <person name="Salcher M."/>
            <person name="Ghai R."/>
            <person name="Kavagutti S V."/>
        </authorList>
    </citation>
    <scope>NUCLEOTIDE SEQUENCE</scope>
</reference>
<feature type="transmembrane region" description="Helical" evidence="6">
    <location>
        <begin position="112"/>
        <end position="130"/>
    </location>
</feature>
<dbReference type="CDD" id="cd06580">
    <property type="entry name" value="TM_PBP1_transp_TpRbsC_like"/>
    <property type="match status" value="1"/>
</dbReference>
<feature type="transmembrane region" description="Helical" evidence="6">
    <location>
        <begin position="136"/>
        <end position="158"/>
    </location>
</feature>
<dbReference type="Pfam" id="PF02653">
    <property type="entry name" value="BPD_transp_2"/>
    <property type="match status" value="1"/>
</dbReference>
<keyword evidence="2" id="KW-1003">Cell membrane</keyword>
<evidence type="ECO:0000256" key="6">
    <source>
        <dbReference type="SAM" id="Phobius"/>
    </source>
</evidence>
<evidence type="ECO:0000256" key="5">
    <source>
        <dbReference type="ARBA" id="ARBA00023136"/>
    </source>
</evidence>
<dbReference type="GO" id="GO:0022857">
    <property type="term" value="F:transmembrane transporter activity"/>
    <property type="evidence" value="ECO:0007669"/>
    <property type="project" value="InterPro"/>
</dbReference>